<evidence type="ECO:0000313" key="3">
    <source>
        <dbReference type="Proteomes" id="UP001295684"/>
    </source>
</evidence>
<dbReference type="EMBL" id="CAMPGE010025299">
    <property type="protein sequence ID" value="CAI2383071.1"/>
    <property type="molecule type" value="Genomic_DNA"/>
</dbReference>
<accession>A0AAD1Y377</accession>
<organism evidence="2 3">
    <name type="scientific">Euplotes crassus</name>
    <dbReference type="NCBI Taxonomy" id="5936"/>
    <lineage>
        <taxon>Eukaryota</taxon>
        <taxon>Sar</taxon>
        <taxon>Alveolata</taxon>
        <taxon>Ciliophora</taxon>
        <taxon>Intramacronucleata</taxon>
        <taxon>Spirotrichea</taxon>
        <taxon>Hypotrichia</taxon>
        <taxon>Euplotida</taxon>
        <taxon>Euplotidae</taxon>
        <taxon>Moneuplotes</taxon>
    </lineage>
</organism>
<gene>
    <name evidence="2" type="ORF">ECRASSUSDP1_LOCUS24562</name>
</gene>
<dbReference type="AlphaFoldDB" id="A0AAD1Y377"/>
<keyword evidence="3" id="KW-1185">Reference proteome</keyword>
<comment type="caution">
    <text evidence="2">The sequence shown here is derived from an EMBL/GenBank/DDBJ whole genome shotgun (WGS) entry which is preliminary data.</text>
</comment>
<reference evidence="2" key="1">
    <citation type="submission" date="2023-07" db="EMBL/GenBank/DDBJ databases">
        <authorList>
            <consortium name="AG Swart"/>
            <person name="Singh M."/>
            <person name="Singh A."/>
            <person name="Seah K."/>
            <person name="Emmerich C."/>
        </authorList>
    </citation>
    <scope>NUCLEOTIDE SEQUENCE</scope>
    <source>
        <strain evidence="2">DP1</strain>
    </source>
</reference>
<sequence length="607" mass="70728">MEQSKLGQGTPCENFQNKNGPKCGKQIDMWKDENKLSKILPLSSNTCDKTRSVSVTPCSDTTIGRYFNTKIRQTMRKLKVSSDVALSIATVLGKATSKVTNKKKFEGKCSYIAGKYQNQTFKPVFLDSQTATVPVSPINLNKPVPDPKMFLHRIHKDKKKRQQREMKEQLKKKKMEFEYQEKLKQENNSLERSKIELVEQRRLKIENRMKQKRDKKITELELLDKSRLVVKQCRNGEPLYRKIAKEFHQSFELPELEFRKKKLLEIRNLRGNRLQKSEISLNMSRYRSIIRQRAAELEEERMRKAANVDFHPEKYHTKTRQKVIEQDERIKQENIAKIQKRRLLAEKKMSYGMFVKQTHKPLISKKKRLEMTFIKQKIRHPVKHSRKVSSSAGYNELYNTTGKNPWSSTSQLARGSQISNSTLPHSRTPMNQLRGRSSLLGKKSINQGIRLRHKGTGISTMTLNNATKGGHLDSTATEVPRTISFTDVVNKLHKKSRKLIIMKKSKRAIKKNSVKQCSPKRIHNYSKKKLQKDRIKRWKKSIRKMSHSVNSSNIERIKTLADMLENEADQKQEILNTTHAFDVKETHKINDMYLSAIKAKFALLDMD</sequence>
<keyword evidence="1" id="KW-0175">Coiled coil</keyword>
<name>A0AAD1Y377_EUPCR</name>
<protein>
    <submittedName>
        <fullName evidence="2">Uncharacterized protein</fullName>
    </submittedName>
</protein>
<evidence type="ECO:0000256" key="1">
    <source>
        <dbReference type="SAM" id="Coils"/>
    </source>
</evidence>
<feature type="coiled-coil region" evidence="1">
    <location>
        <begin position="156"/>
        <end position="215"/>
    </location>
</feature>
<evidence type="ECO:0000313" key="2">
    <source>
        <dbReference type="EMBL" id="CAI2383071.1"/>
    </source>
</evidence>
<dbReference type="Proteomes" id="UP001295684">
    <property type="component" value="Unassembled WGS sequence"/>
</dbReference>
<proteinExistence type="predicted"/>